<feature type="transmembrane region" description="Helical" evidence="2">
    <location>
        <begin position="37"/>
        <end position="60"/>
    </location>
</feature>
<name>A0A379CBZ2_9PAST</name>
<dbReference type="PANTHER" id="PTHR43317">
    <property type="entry name" value="THERMOSPERMINE SYNTHASE ACAULIS5"/>
    <property type="match status" value="1"/>
</dbReference>
<accession>A0A379CBZ2</accession>
<organism evidence="3 4">
    <name type="scientific">Phocoenobacter uteri</name>
    <dbReference type="NCBI Taxonomy" id="146806"/>
    <lineage>
        <taxon>Bacteria</taxon>
        <taxon>Pseudomonadati</taxon>
        <taxon>Pseudomonadota</taxon>
        <taxon>Gammaproteobacteria</taxon>
        <taxon>Pasteurellales</taxon>
        <taxon>Pasteurellaceae</taxon>
        <taxon>Phocoenobacter</taxon>
    </lineage>
</organism>
<feature type="transmembrane region" description="Helical" evidence="2">
    <location>
        <begin position="72"/>
        <end position="90"/>
    </location>
</feature>
<dbReference type="NCBIfam" id="NF037959">
    <property type="entry name" value="MFS_SpdSyn"/>
    <property type="match status" value="1"/>
</dbReference>
<keyword evidence="2" id="KW-1133">Transmembrane helix</keyword>
<dbReference type="AlphaFoldDB" id="A0A379CBZ2"/>
<dbReference type="EMBL" id="UGTA01000001">
    <property type="protein sequence ID" value="SUB59236.1"/>
    <property type="molecule type" value="Genomic_DNA"/>
</dbReference>
<evidence type="ECO:0000256" key="1">
    <source>
        <dbReference type="ARBA" id="ARBA00023115"/>
    </source>
</evidence>
<keyword evidence="2" id="KW-0472">Membrane</keyword>
<evidence type="ECO:0000256" key="2">
    <source>
        <dbReference type="SAM" id="Phobius"/>
    </source>
</evidence>
<feature type="transmembrane region" description="Helical" evidence="2">
    <location>
        <begin position="96"/>
        <end position="117"/>
    </location>
</feature>
<keyword evidence="4" id="KW-1185">Reference proteome</keyword>
<dbReference type="PANTHER" id="PTHR43317:SF1">
    <property type="entry name" value="THERMOSPERMINE SYNTHASE ACAULIS5"/>
    <property type="match status" value="1"/>
</dbReference>
<dbReference type="GO" id="GO:0004766">
    <property type="term" value="F:spermidine synthase activity"/>
    <property type="evidence" value="ECO:0007669"/>
    <property type="project" value="UniProtKB-EC"/>
</dbReference>
<proteinExistence type="predicted"/>
<dbReference type="GO" id="GO:0006596">
    <property type="term" value="P:polyamine biosynthetic process"/>
    <property type="evidence" value="ECO:0007669"/>
    <property type="project" value="UniProtKB-KW"/>
</dbReference>
<reference evidence="3 4" key="1">
    <citation type="submission" date="2018-06" db="EMBL/GenBank/DDBJ databases">
        <authorList>
            <consortium name="Pathogen Informatics"/>
            <person name="Doyle S."/>
        </authorList>
    </citation>
    <scope>NUCLEOTIDE SEQUENCE [LARGE SCALE GENOMIC DNA]</scope>
    <source>
        <strain evidence="3 4">NCTC12872</strain>
    </source>
</reference>
<dbReference type="Pfam" id="PF01564">
    <property type="entry name" value="Spermine_synth"/>
    <property type="match status" value="1"/>
</dbReference>
<dbReference type="OrthoDB" id="5516475at2"/>
<keyword evidence="3" id="KW-0808">Transferase</keyword>
<sequence>MTKKAMLLSFLGGFLSLSVEVLYIRIFSFSALSIPQAFSLTLAIFLIGIALGSFIGKGICQKGRASINTIGKLFLLAGICDLLAIFSVISSSYNHIALLLVCILICASVRGIVFPIVHHLGTEKVKSGAAISNVYFANVLGCTIAPVLIGFYLLDIFSTQQTYFSVIVVTFVIAVFCVDHKGLKFSAGLVSLAVLSGIFMMPEKLITTLATRPSMELETLIENKHGFIQVYQDDKKEHAVFGNNVYDGKLNVDLINNSNMIDRAYLVPVIAPDLKNILVIGLSTGSWVEVLTAMPNLEKITVVELNPAYTKFAQFYPEMEKLLQDPRVEIIADDGRRWLNRHKESKFDFILMNTTWHWRNYSSNLLSREFLTLAKSHLNNNGFLLYNTTEALDAYYTAKQVFPYVYQYKNMALASLKSILSFSKEQVYQRFKNMKWRNGELIFPTEEKLNIGIKRMFEAPFVGYEKINFSKLNRPLEVITDKNMITEYKYGFLSQKGH</sequence>
<dbReference type="SUPFAM" id="SSF53335">
    <property type="entry name" value="S-adenosyl-L-methionine-dependent methyltransferases"/>
    <property type="match status" value="1"/>
</dbReference>
<gene>
    <name evidence="3" type="primary">speE</name>
    <name evidence="3" type="ORF">NCTC12872_01218</name>
</gene>
<dbReference type="RefSeq" id="WP_115315723.1">
    <property type="nucleotide sequence ID" value="NZ_LWIF01000001.1"/>
</dbReference>
<dbReference type="EC" id="2.5.1.16" evidence="3"/>
<dbReference type="InterPro" id="IPR036259">
    <property type="entry name" value="MFS_trans_sf"/>
</dbReference>
<evidence type="ECO:0000313" key="4">
    <source>
        <dbReference type="Proteomes" id="UP000255417"/>
    </source>
</evidence>
<feature type="transmembrane region" description="Helical" evidence="2">
    <location>
        <begin position="185"/>
        <end position="202"/>
    </location>
</feature>
<dbReference type="Gene3D" id="3.40.50.150">
    <property type="entry name" value="Vaccinia Virus protein VP39"/>
    <property type="match status" value="1"/>
</dbReference>
<feature type="transmembrane region" description="Helical" evidence="2">
    <location>
        <begin position="129"/>
        <end position="154"/>
    </location>
</feature>
<keyword evidence="2" id="KW-0812">Transmembrane</keyword>
<dbReference type="Proteomes" id="UP000255417">
    <property type="component" value="Unassembled WGS sequence"/>
</dbReference>
<keyword evidence="1" id="KW-0620">Polyamine biosynthesis</keyword>
<dbReference type="SUPFAM" id="SSF103473">
    <property type="entry name" value="MFS general substrate transporter"/>
    <property type="match status" value="1"/>
</dbReference>
<evidence type="ECO:0000313" key="3">
    <source>
        <dbReference type="EMBL" id="SUB59236.1"/>
    </source>
</evidence>
<dbReference type="CDD" id="cd02440">
    <property type="entry name" value="AdoMet_MTases"/>
    <property type="match status" value="1"/>
</dbReference>
<protein>
    <submittedName>
        <fullName evidence="3">Spermidine synthase</fullName>
        <ecNumber evidence="3">2.5.1.16</ecNumber>
    </submittedName>
</protein>
<dbReference type="InterPro" id="IPR029063">
    <property type="entry name" value="SAM-dependent_MTases_sf"/>
</dbReference>
<feature type="transmembrane region" description="Helical" evidence="2">
    <location>
        <begin position="160"/>
        <end position="178"/>
    </location>
</feature>